<dbReference type="InterPro" id="IPR038558">
    <property type="entry name" value="SAS-6_N_sf"/>
</dbReference>
<dbReference type="CDD" id="cd10142">
    <property type="entry name" value="HD_SAS6_N"/>
    <property type="match status" value="1"/>
</dbReference>
<evidence type="ECO:0000313" key="8">
    <source>
        <dbReference type="Proteomes" id="UP001476798"/>
    </source>
</evidence>
<evidence type="ECO:0000256" key="3">
    <source>
        <dbReference type="ARBA" id="ARBA00023054"/>
    </source>
</evidence>
<evidence type="ECO:0000259" key="6">
    <source>
        <dbReference type="Pfam" id="PF16531"/>
    </source>
</evidence>
<reference evidence="7 8" key="1">
    <citation type="submission" date="2021-06" db="EMBL/GenBank/DDBJ databases">
        <authorList>
            <person name="Palmer J.M."/>
        </authorList>
    </citation>
    <scope>NUCLEOTIDE SEQUENCE [LARGE SCALE GENOMIC DNA]</scope>
    <source>
        <strain evidence="7 8">GA_2019</strain>
        <tissue evidence="7">Muscle</tissue>
    </source>
</reference>
<evidence type="ECO:0000256" key="2">
    <source>
        <dbReference type="ARBA" id="ARBA00022490"/>
    </source>
</evidence>
<evidence type="ECO:0000256" key="5">
    <source>
        <dbReference type="ARBA" id="ARBA00023306"/>
    </source>
</evidence>
<feature type="non-terminal residue" evidence="7">
    <location>
        <position position="1"/>
    </location>
</feature>
<comment type="caution">
    <text evidence="7">The sequence shown here is derived from an EMBL/GenBank/DDBJ whole genome shotgun (WGS) entry which is preliminary data.</text>
</comment>
<keyword evidence="2" id="KW-0963">Cytoplasm</keyword>
<keyword evidence="4" id="KW-0206">Cytoskeleton</keyword>
<dbReference type="InterPro" id="IPR032396">
    <property type="entry name" value="SAS-6_N"/>
</dbReference>
<dbReference type="Pfam" id="PF16531">
    <property type="entry name" value="SAS-6_N"/>
    <property type="match status" value="1"/>
</dbReference>
<organism evidence="7 8">
    <name type="scientific">Goodea atripinnis</name>
    <dbReference type="NCBI Taxonomy" id="208336"/>
    <lineage>
        <taxon>Eukaryota</taxon>
        <taxon>Metazoa</taxon>
        <taxon>Chordata</taxon>
        <taxon>Craniata</taxon>
        <taxon>Vertebrata</taxon>
        <taxon>Euteleostomi</taxon>
        <taxon>Actinopterygii</taxon>
        <taxon>Neopterygii</taxon>
        <taxon>Teleostei</taxon>
        <taxon>Neoteleostei</taxon>
        <taxon>Acanthomorphata</taxon>
        <taxon>Ovalentaria</taxon>
        <taxon>Atherinomorphae</taxon>
        <taxon>Cyprinodontiformes</taxon>
        <taxon>Goodeidae</taxon>
        <taxon>Goodea</taxon>
    </lineage>
</organism>
<dbReference type="Proteomes" id="UP001476798">
    <property type="component" value="Unassembled WGS sequence"/>
</dbReference>
<accession>A0ABV0PRR8</accession>
<keyword evidence="3" id="KW-0175">Coiled coil</keyword>
<proteinExistence type="predicted"/>
<feature type="non-terminal residue" evidence="7">
    <location>
        <position position="83"/>
    </location>
</feature>
<feature type="domain" description="Spindle assembly abnormal protein 6 N-terminal" evidence="6">
    <location>
        <begin position="9"/>
        <end position="78"/>
    </location>
</feature>
<dbReference type="PANTHER" id="PTHR44281">
    <property type="entry name" value="SPINDLE ASSEMBLY ABNORMAL PROTEIN 6 HOMOLOG"/>
    <property type="match status" value="1"/>
</dbReference>
<evidence type="ECO:0000256" key="4">
    <source>
        <dbReference type="ARBA" id="ARBA00023212"/>
    </source>
</evidence>
<evidence type="ECO:0000256" key="1">
    <source>
        <dbReference type="ARBA" id="ARBA00004300"/>
    </source>
</evidence>
<keyword evidence="8" id="KW-1185">Reference proteome</keyword>
<name>A0ABV0PRR8_9TELE</name>
<comment type="subcellular location">
    <subcellularLocation>
        <location evidence="1">Cytoplasm</location>
        <location evidence="1">Cytoskeleton</location>
        <location evidence="1">Microtubule organizing center</location>
        <location evidence="1">Centrosome</location>
    </subcellularLocation>
</comment>
<dbReference type="EMBL" id="JAHRIO010083181">
    <property type="protein sequence ID" value="MEQ2186197.1"/>
    <property type="molecule type" value="Genomic_DNA"/>
</dbReference>
<dbReference type="Gene3D" id="2.170.210.20">
    <property type="entry name" value="Spindle assembly abnormal protein 6, N-terminal domain"/>
    <property type="match status" value="1"/>
</dbReference>
<sequence length="83" mass="9507">LTTTPVHRKDLLVKLTDDTDPYFLFTLPISEEDFQSLKVQQGLLIDFASFPQKFIDLLNLCSLEQDSDNPRYGQMLIAIKSES</sequence>
<dbReference type="PANTHER" id="PTHR44281:SF4">
    <property type="entry name" value="SPINDLE ASSEMBLY ABNORMAL PROTEIN 6 HOMOLOG"/>
    <property type="match status" value="1"/>
</dbReference>
<keyword evidence="5" id="KW-0131">Cell cycle</keyword>
<protein>
    <submittedName>
        <fullName evidence="7">Spindle assembly abnormal protein 6</fullName>
    </submittedName>
</protein>
<gene>
    <name evidence="7" type="primary">SASS6</name>
    <name evidence="7" type="ORF">GOODEAATRI_026240</name>
</gene>
<evidence type="ECO:0000313" key="7">
    <source>
        <dbReference type="EMBL" id="MEQ2186197.1"/>
    </source>
</evidence>